<comment type="similarity">
    <text evidence="1">Belongs to the ABC transporter superfamily.</text>
</comment>
<dbReference type="InterPro" id="IPR050683">
    <property type="entry name" value="Bact_Polysacc_Export_ATP-bd"/>
</dbReference>
<dbReference type="SUPFAM" id="SSF52540">
    <property type="entry name" value="P-loop containing nucleoside triphosphate hydrolases"/>
    <property type="match status" value="1"/>
</dbReference>
<evidence type="ECO:0000256" key="4">
    <source>
        <dbReference type="ARBA" id="ARBA00022840"/>
    </source>
</evidence>
<dbReference type="Proteomes" id="UP001056109">
    <property type="component" value="Chromosome"/>
</dbReference>
<keyword evidence="8" id="KW-1185">Reference proteome</keyword>
<dbReference type="Gene3D" id="2.70.50.60">
    <property type="entry name" value="abc- transporter (atp binding component) like domain"/>
    <property type="match status" value="1"/>
</dbReference>
<dbReference type="GO" id="GO:0005524">
    <property type="term" value="F:ATP binding"/>
    <property type="evidence" value="ECO:0007669"/>
    <property type="project" value="UniProtKB-KW"/>
</dbReference>
<dbReference type="InterPro" id="IPR003439">
    <property type="entry name" value="ABC_transporter-like_ATP-bd"/>
</dbReference>
<evidence type="ECO:0000259" key="6">
    <source>
        <dbReference type="PROSITE" id="PS50893"/>
    </source>
</evidence>
<feature type="domain" description="ABC transporter" evidence="6">
    <location>
        <begin position="25"/>
        <end position="247"/>
    </location>
</feature>
<dbReference type="Pfam" id="PF00005">
    <property type="entry name" value="ABC_tran"/>
    <property type="match status" value="1"/>
</dbReference>
<gene>
    <name evidence="7" type="ORF">NG665_00195</name>
</gene>
<keyword evidence="4 7" id="KW-0067">ATP-binding</keyword>
<name>A0ABY5AJM9_9ACTO</name>
<evidence type="ECO:0000313" key="8">
    <source>
        <dbReference type="Proteomes" id="UP001056109"/>
    </source>
</evidence>
<protein>
    <submittedName>
        <fullName evidence="7">ABC transporter ATP-binding protein</fullName>
    </submittedName>
</protein>
<evidence type="ECO:0000256" key="5">
    <source>
        <dbReference type="SAM" id="MobiDB-lite"/>
    </source>
</evidence>
<evidence type="ECO:0000313" key="7">
    <source>
        <dbReference type="EMBL" id="USR79454.1"/>
    </source>
</evidence>
<proteinExistence type="inferred from homology"/>
<keyword evidence="2" id="KW-0813">Transport</keyword>
<keyword evidence="3" id="KW-0547">Nucleotide-binding</keyword>
<feature type="region of interest" description="Disordered" evidence="5">
    <location>
        <begin position="249"/>
        <end position="269"/>
    </location>
</feature>
<dbReference type="EMBL" id="CP099547">
    <property type="protein sequence ID" value="USR79454.1"/>
    <property type="molecule type" value="Genomic_DNA"/>
</dbReference>
<dbReference type="RefSeq" id="WP_252673323.1">
    <property type="nucleotide sequence ID" value="NZ_CP099547.1"/>
</dbReference>
<dbReference type="InterPro" id="IPR003593">
    <property type="entry name" value="AAA+_ATPase"/>
</dbReference>
<dbReference type="InterPro" id="IPR015860">
    <property type="entry name" value="ABC_transpr_TagH-like"/>
</dbReference>
<dbReference type="PROSITE" id="PS50893">
    <property type="entry name" value="ABC_TRANSPORTER_2"/>
    <property type="match status" value="1"/>
</dbReference>
<evidence type="ECO:0000256" key="2">
    <source>
        <dbReference type="ARBA" id="ARBA00022448"/>
    </source>
</evidence>
<accession>A0ABY5AJM9</accession>
<dbReference type="PANTHER" id="PTHR46743:SF2">
    <property type="entry name" value="TEICHOIC ACIDS EXPORT ATP-BINDING PROTEIN TAGH"/>
    <property type="match status" value="1"/>
</dbReference>
<organism evidence="7 8">
    <name type="scientific">Arcanobacterium pinnipediorum</name>
    <dbReference type="NCBI Taxonomy" id="1503041"/>
    <lineage>
        <taxon>Bacteria</taxon>
        <taxon>Bacillati</taxon>
        <taxon>Actinomycetota</taxon>
        <taxon>Actinomycetes</taxon>
        <taxon>Actinomycetales</taxon>
        <taxon>Actinomycetaceae</taxon>
        <taxon>Arcanobacterium</taxon>
    </lineage>
</organism>
<dbReference type="SMART" id="SM00382">
    <property type="entry name" value="AAA"/>
    <property type="match status" value="1"/>
</dbReference>
<evidence type="ECO:0000256" key="3">
    <source>
        <dbReference type="ARBA" id="ARBA00022741"/>
    </source>
</evidence>
<dbReference type="Gene3D" id="3.40.50.300">
    <property type="entry name" value="P-loop containing nucleotide triphosphate hydrolases"/>
    <property type="match status" value="1"/>
</dbReference>
<dbReference type="CDD" id="cd10147">
    <property type="entry name" value="Wzt_C-like"/>
    <property type="match status" value="1"/>
</dbReference>
<dbReference type="PANTHER" id="PTHR46743">
    <property type="entry name" value="TEICHOIC ACIDS EXPORT ATP-BINDING PROTEIN TAGH"/>
    <property type="match status" value="1"/>
</dbReference>
<sequence length="412" mass="44948">MVNAAISAQEVSKIFTIHAESRSTIKERFVRGAAVGKRAFKALDSVSFDVPRGSTFGLIGHNGSGKSTMLKVLAGVYRPTSGKVMVDGRVSALLELGAGFHGELTGRENIYLNGAILGLTKKEINYRIDKIIEFADIGDFIDVPVKVYSSGMTVRLGFAIAVTLDPEILIVDEIIAVGDEDFQRKCFDYLFDLRRRGTTIALVTHSLSLASQLCDEAVWLDHGKSRLLGDVNEVIDGYLSVVNQKEFDRRAGDEDGTETGNSGSRAARQGSGEIRVTGVDILDGKGEKIPFAHVGKPHTFRIHVDCNKPVRNVEVGLGFITEGGVFLSGPNSVATQDTKYDFDIGKSYIDYTVNPLEILPGNYYITAALVDSGHTYDYSDRETSLVVRAEGVVKEPGLIKMHGDWSHIQREV</sequence>
<dbReference type="InterPro" id="IPR027417">
    <property type="entry name" value="P-loop_NTPase"/>
</dbReference>
<dbReference type="InterPro" id="IPR029439">
    <property type="entry name" value="Wzt_C"/>
</dbReference>
<dbReference type="CDD" id="cd03220">
    <property type="entry name" value="ABC_KpsT_Wzt"/>
    <property type="match status" value="1"/>
</dbReference>
<reference evidence="7" key="1">
    <citation type="submission" date="2022-06" db="EMBL/GenBank/DDBJ databases">
        <title>Complete Genome Sequence of Arcanobacterium pinnipediorum strain DSM 28752 isolated from a harbour seal.</title>
        <authorList>
            <person name="Borowiak M."/>
            <person name="Kreitlow A."/>
            <person name="Alssahen M."/>
            <person name="Malorny B."/>
            <person name="Laemmler C."/>
            <person name="Prenger-Berninghoff E."/>
            <person name="Siebert U."/>
            <person name="Ploetz M."/>
            <person name="Abdulmawjood A."/>
        </authorList>
    </citation>
    <scope>NUCLEOTIDE SEQUENCE</scope>
    <source>
        <strain evidence="7">DSM 28752</strain>
    </source>
</reference>
<dbReference type="Pfam" id="PF14524">
    <property type="entry name" value="Wzt_C"/>
    <property type="match status" value="1"/>
</dbReference>
<evidence type="ECO:0000256" key="1">
    <source>
        <dbReference type="ARBA" id="ARBA00005417"/>
    </source>
</evidence>